<evidence type="ECO:0000313" key="2">
    <source>
        <dbReference type="EMBL" id="CZE49482.1"/>
    </source>
</evidence>
<keyword evidence="3" id="KW-1185">Reference proteome</keyword>
<feature type="transmembrane region" description="Helical" evidence="1">
    <location>
        <begin position="6"/>
        <end position="25"/>
    </location>
</feature>
<gene>
    <name evidence="2" type="ORF">ERS672216_01940</name>
</gene>
<sequence>MKDIIFKIIISFIFLYTIPLIYNYIMQNKTLDYAKEILIDYEIAFLKANVKNRALSLGKSEDEAEAMVKKLNTIFEQEKRKFYNYCKNNISNSHCSTNINYSFNYIFNPSRISITYKFDKETKKIYDDLYIVDYIDDKFTINCRDKSTLEMEHYIDSFNYKKGRIWINAFNECLYKNIRINKSDILEAKREYKIYNTKEFDNIIFYYNNNIKYYKK</sequence>
<reference evidence="2 3" key="1">
    <citation type="submission" date="2016-02" db="EMBL/GenBank/DDBJ databases">
        <authorList>
            <consortium name="Pathogen Informatics"/>
        </authorList>
    </citation>
    <scope>NUCLEOTIDE SEQUENCE [LARGE SCALE GENOMIC DNA]</scope>
    <source>
        <strain evidence="2 3">RC20</strain>
    </source>
</reference>
<dbReference type="AlphaFoldDB" id="A0A128ELZ9"/>
<dbReference type="EMBL" id="FIZP01000029">
    <property type="protein sequence ID" value="CZE49482.1"/>
    <property type="molecule type" value="Genomic_DNA"/>
</dbReference>
<evidence type="ECO:0000256" key="1">
    <source>
        <dbReference type="SAM" id="Phobius"/>
    </source>
</evidence>
<name>A0A128ELZ9_9BACT</name>
<accession>A0A128ELZ9</accession>
<keyword evidence="1" id="KW-0812">Transmembrane</keyword>
<keyword evidence="1" id="KW-0472">Membrane</keyword>
<evidence type="ECO:0000313" key="3">
    <source>
        <dbReference type="Proteomes" id="UP000069632"/>
    </source>
</evidence>
<protein>
    <submittedName>
        <fullName evidence="2">Uncharacterized protein</fullName>
    </submittedName>
</protein>
<organism evidence="2 3">
    <name type="scientific">Campylobacter geochelonis</name>
    <dbReference type="NCBI Taxonomy" id="1780362"/>
    <lineage>
        <taxon>Bacteria</taxon>
        <taxon>Pseudomonadati</taxon>
        <taxon>Campylobacterota</taxon>
        <taxon>Epsilonproteobacteria</taxon>
        <taxon>Campylobacterales</taxon>
        <taxon>Campylobacteraceae</taxon>
        <taxon>Campylobacter</taxon>
    </lineage>
</organism>
<dbReference type="Proteomes" id="UP000069632">
    <property type="component" value="Unassembled WGS sequence"/>
</dbReference>
<dbReference type="RefSeq" id="WP_075540623.1">
    <property type="nucleotide sequence ID" value="NZ_CP053844.1"/>
</dbReference>
<proteinExistence type="predicted"/>
<keyword evidence="1" id="KW-1133">Transmembrane helix</keyword>